<feature type="domain" description="TonB-dependent receptor-like beta-barrel" evidence="11">
    <location>
        <begin position="310"/>
        <end position="742"/>
    </location>
</feature>
<dbReference type="GO" id="GO:0009279">
    <property type="term" value="C:cell outer membrane"/>
    <property type="evidence" value="ECO:0007669"/>
    <property type="project" value="UniProtKB-SubCell"/>
</dbReference>
<feature type="domain" description="TonB-dependent receptor plug" evidence="12">
    <location>
        <begin position="139"/>
        <end position="242"/>
    </location>
</feature>
<dbReference type="GO" id="GO:0030246">
    <property type="term" value="F:carbohydrate binding"/>
    <property type="evidence" value="ECO:0007669"/>
    <property type="project" value="InterPro"/>
</dbReference>
<dbReference type="PROSITE" id="PS52016">
    <property type="entry name" value="TONB_DEPENDENT_REC_3"/>
    <property type="match status" value="1"/>
</dbReference>
<dbReference type="SUPFAM" id="SSF56935">
    <property type="entry name" value="Porins"/>
    <property type="match status" value="1"/>
</dbReference>
<dbReference type="InterPro" id="IPR037066">
    <property type="entry name" value="Plug_dom_sf"/>
</dbReference>
<dbReference type="InterPro" id="IPR036942">
    <property type="entry name" value="Beta-barrel_TonB_sf"/>
</dbReference>
<keyword evidence="14" id="KW-1185">Reference proteome</keyword>
<dbReference type="EMBL" id="PDEP01000003">
    <property type="protein sequence ID" value="PEN08498.1"/>
    <property type="molecule type" value="Genomic_DNA"/>
</dbReference>
<evidence type="ECO:0000256" key="2">
    <source>
        <dbReference type="ARBA" id="ARBA00022448"/>
    </source>
</evidence>
<reference evidence="13 14" key="1">
    <citation type="submission" date="2017-10" db="EMBL/GenBank/DDBJ databases">
        <title>Draft genome of Longimonas halophila.</title>
        <authorList>
            <person name="Goh K.M."/>
            <person name="Shamsir M.S."/>
            <person name="Lim S.W."/>
        </authorList>
    </citation>
    <scope>NUCLEOTIDE SEQUENCE [LARGE SCALE GENOMIC DNA]</scope>
    <source>
        <strain evidence="13 14">KCTC 42399</strain>
    </source>
</reference>
<evidence type="ECO:0000313" key="14">
    <source>
        <dbReference type="Proteomes" id="UP000221024"/>
    </source>
</evidence>
<dbReference type="Proteomes" id="UP000221024">
    <property type="component" value="Unassembled WGS sequence"/>
</dbReference>
<keyword evidence="4 8" id="KW-0812">Transmembrane</keyword>
<evidence type="ECO:0000256" key="6">
    <source>
        <dbReference type="ARBA" id="ARBA00023136"/>
    </source>
</evidence>
<dbReference type="GO" id="GO:0015344">
    <property type="term" value="F:siderophore uptake transmembrane transporter activity"/>
    <property type="evidence" value="ECO:0007669"/>
    <property type="project" value="TreeGrafter"/>
</dbReference>
<keyword evidence="7 8" id="KW-0998">Cell outer membrane</keyword>
<evidence type="ECO:0000256" key="7">
    <source>
        <dbReference type="ARBA" id="ARBA00023237"/>
    </source>
</evidence>
<evidence type="ECO:0008006" key="15">
    <source>
        <dbReference type="Google" id="ProtNLM"/>
    </source>
</evidence>
<dbReference type="InterPro" id="IPR000531">
    <property type="entry name" value="Beta-barrel_TonB"/>
</dbReference>
<gene>
    <name evidence="13" type="ORF">CRI93_05160</name>
</gene>
<comment type="subcellular location">
    <subcellularLocation>
        <location evidence="1 8">Cell outer membrane</location>
        <topology evidence="1 8">Multi-pass membrane protein</topology>
    </subcellularLocation>
</comment>
<evidence type="ECO:0000256" key="3">
    <source>
        <dbReference type="ARBA" id="ARBA00022452"/>
    </source>
</evidence>
<dbReference type="Gene3D" id="2.60.40.1120">
    <property type="entry name" value="Carboxypeptidase-like, regulatory domain"/>
    <property type="match status" value="1"/>
</dbReference>
<dbReference type="SUPFAM" id="SSF49452">
    <property type="entry name" value="Starch-binding domain-like"/>
    <property type="match status" value="1"/>
</dbReference>
<evidence type="ECO:0000313" key="13">
    <source>
        <dbReference type="EMBL" id="PEN08498.1"/>
    </source>
</evidence>
<keyword evidence="3 8" id="KW-1134">Transmembrane beta strand</keyword>
<name>A0A2H3P7H3_9BACT</name>
<dbReference type="Pfam" id="PF00593">
    <property type="entry name" value="TonB_dep_Rec_b-barrel"/>
    <property type="match status" value="1"/>
</dbReference>
<dbReference type="GO" id="GO:0044718">
    <property type="term" value="P:siderophore transmembrane transport"/>
    <property type="evidence" value="ECO:0007669"/>
    <property type="project" value="TreeGrafter"/>
</dbReference>
<evidence type="ECO:0000256" key="8">
    <source>
        <dbReference type="PROSITE-ProRule" id="PRU01360"/>
    </source>
</evidence>
<proteinExistence type="inferred from homology"/>
<comment type="caution">
    <text evidence="13">The sequence shown here is derived from an EMBL/GenBank/DDBJ whole genome shotgun (WGS) entry which is preliminary data.</text>
</comment>
<evidence type="ECO:0000259" key="12">
    <source>
        <dbReference type="Pfam" id="PF07715"/>
    </source>
</evidence>
<feature type="region of interest" description="Disordered" evidence="10">
    <location>
        <begin position="709"/>
        <end position="729"/>
    </location>
</feature>
<dbReference type="PANTHER" id="PTHR30069">
    <property type="entry name" value="TONB-DEPENDENT OUTER MEMBRANE RECEPTOR"/>
    <property type="match status" value="1"/>
</dbReference>
<keyword evidence="6 8" id="KW-0472">Membrane</keyword>
<dbReference type="OrthoDB" id="9795928at2"/>
<dbReference type="Pfam" id="PF07715">
    <property type="entry name" value="Plug"/>
    <property type="match status" value="1"/>
</dbReference>
<dbReference type="InterPro" id="IPR013784">
    <property type="entry name" value="Carb-bd-like_fold"/>
</dbReference>
<dbReference type="InterPro" id="IPR039426">
    <property type="entry name" value="TonB-dep_rcpt-like"/>
</dbReference>
<dbReference type="Gene3D" id="2.170.130.10">
    <property type="entry name" value="TonB-dependent receptor, plug domain"/>
    <property type="match status" value="1"/>
</dbReference>
<evidence type="ECO:0000256" key="5">
    <source>
        <dbReference type="ARBA" id="ARBA00023077"/>
    </source>
</evidence>
<keyword evidence="5 9" id="KW-0798">TonB box</keyword>
<dbReference type="Pfam" id="PF13715">
    <property type="entry name" value="CarbopepD_reg_2"/>
    <property type="match status" value="1"/>
</dbReference>
<keyword evidence="2 8" id="KW-0813">Transport</keyword>
<accession>A0A2H3P7H3</accession>
<evidence type="ECO:0000256" key="10">
    <source>
        <dbReference type="SAM" id="MobiDB-lite"/>
    </source>
</evidence>
<protein>
    <recommendedName>
        <fullName evidence="15">TonB-dependent receptor</fullName>
    </recommendedName>
</protein>
<comment type="similarity">
    <text evidence="8 9">Belongs to the TonB-dependent receptor family.</text>
</comment>
<evidence type="ECO:0000259" key="11">
    <source>
        <dbReference type="Pfam" id="PF00593"/>
    </source>
</evidence>
<evidence type="ECO:0000256" key="4">
    <source>
        <dbReference type="ARBA" id="ARBA00022692"/>
    </source>
</evidence>
<dbReference type="CDD" id="cd01347">
    <property type="entry name" value="ligand_gated_channel"/>
    <property type="match status" value="1"/>
</dbReference>
<dbReference type="InterPro" id="IPR012910">
    <property type="entry name" value="Plug_dom"/>
</dbReference>
<sequence length="788" mass="85881">MQRMMQHVALVGLLWSAVWVGGNAECLASSHITMQETRGTLSGVVVDRTTDSPLPGATVQLSPTGRGQATDAEGRFTFRNVAPGAYEIEVRFVGYAPHRQSVEMASDETITLAIDLRPQRVGLPDVVVTGALRERTTAEVYRPITALAGEELHQQLGSSIPETLQRVPGFAMQYNGPGAARPSIRGMGGDRVLMLEDGQRTGDLYQTTADHGVMMEPLTAEQIEVIRGPAGLLYGSQALGGVVNVIRNDIPRTRPNEITGMVTTQATSVNDGLAGGATVEAPVGPLALRGELSLRNAQDTRTPQGDLPSTDQTVLNGSFGGSWLPAWGLVGASYRYYDTAYGVPGTFNGELIPGAHPGGVDIEATRETGRLRIVYDRPLLGVFDRVEWDANLIRYDHTEIERRRTDASDIIGTRFEQTSGEMNLTVRHTHAPHGLRLEGAMGLSWYGRDLESGGVSPGTRSGRSGTVAAFAYEEVGYRAVRLQLGARFDYTETSTPDQRDIRVRTREGERIIKSVSNRTFANASGSLAALYNVSDAWTVGTSLSRSFRSPSIEEMYSDGPHLADFSFDIGTPDLKSEIGHGLDLFVRGNTPRLEVEAAAYVNRVNDYIFYAPTGLTVFVDREGDLGRITPVFEAENADATFWGGEGRVQYEAVPNLIADVTASYVRATRRADDNPLPFIPPLTTDAELRYDGARFFGHLGMRWTADQTRVPDPVQRGGTAERPQPPTDGYVLWRGGVGAAFATHGTQHRITLQSQNLTDSTWRDHTSRIKDVAPQPGRNISLTYRVQF</sequence>
<evidence type="ECO:0000256" key="1">
    <source>
        <dbReference type="ARBA" id="ARBA00004571"/>
    </source>
</evidence>
<dbReference type="Gene3D" id="2.40.170.20">
    <property type="entry name" value="TonB-dependent receptor, beta-barrel domain"/>
    <property type="match status" value="1"/>
</dbReference>
<dbReference type="PANTHER" id="PTHR30069:SF40">
    <property type="entry name" value="TONB-DEPENDENT RECEPTOR NMB0964-RELATED"/>
    <property type="match status" value="1"/>
</dbReference>
<dbReference type="AlphaFoldDB" id="A0A2H3P7H3"/>
<organism evidence="13 14">
    <name type="scientific">Longimonas halophila</name>
    <dbReference type="NCBI Taxonomy" id="1469170"/>
    <lineage>
        <taxon>Bacteria</taxon>
        <taxon>Pseudomonadati</taxon>
        <taxon>Rhodothermota</taxon>
        <taxon>Rhodothermia</taxon>
        <taxon>Rhodothermales</taxon>
        <taxon>Salisaetaceae</taxon>
        <taxon>Longimonas</taxon>
    </lineage>
</organism>
<evidence type="ECO:0000256" key="9">
    <source>
        <dbReference type="RuleBase" id="RU003357"/>
    </source>
</evidence>